<evidence type="ECO:0000256" key="6">
    <source>
        <dbReference type="PROSITE-ProRule" id="PRU10141"/>
    </source>
</evidence>
<keyword evidence="12" id="KW-1185">Reference proteome</keyword>
<dbReference type="SMART" id="SM00220">
    <property type="entry name" value="S_TKc"/>
    <property type="match status" value="1"/>
</dbReference>
<feature type="binding site" evidence="6">
    <location>
        <position position="56"/>
    </location>
    <ligand>
        <name>ATP</name>
        <dbReference type="ChEBI" id="CHEBI:30616"/>
    </ligand>
</feature>
<dbReference type="InterPro" id="IPR017441">
    <property type="entry name" value="Protein_kinase_ATP_BS"/>
</dbReference>
<feature type="compositionally biased region" description="Polar residues" evidence="8">
    <location>
        <begin position="380"/>
        <end position="393"/>
    </location>
</feature>
<keyword evidence="4 11" id="KW-0418">Kinase</keyword>
<comment type="similarity">
    <text evidence="7">Belongs to the protein kinase superfamily.</text>
</comment>
<evidence type="ECO:0000256" key="5">
    <source>
        <dbReference type="ARBA" id="ARBA00022840"/>
    </source>
</evidence>
<dbReference type="PANTHER" id="PTHR24355:SF18">
    <property type="entry name" value="G PROTEIN-COUPLED RECEPTOR KINASE"/>
    <property type="match status" value="1"/>
</dbReference>
<evidence type="ECO:0000256" key="1">
    <source>
        <dbReference type="ARBA" id="ARBA00022527"/>
    </source>
</evidence>
<evidence type="ECO:0000256" key="3">
    <source>
        <dbReference type="ARBA" id="ARBA00022741"/>
    </source>
</evidence>
<evidence type="ECO:0000313" key="12">
    <source>
        <dbReference type="Proteomes" id="UP001472866"/>
    </source>
</evidence>
<evidence type="ECO:0000259" key="9">
    <source>
        <dbReference type="PROSITE" id="PS50011"/>
    </source>
</evidence>
<dbReference type="GO" id="GO:0005524">
    <property type="term" value="F:ATP binding"/>
    <property type="evidence" value="ECO:0007669"/>
    <property type="project" value="UniProtKB-UniRule"/>
</dbReference>
<evidence type="ECO:0000256" key="4">
    <source>
        <dbReference type="ARBA" id="ARBA00022777"/>
    </source>
</evidence>
<feature type="domain" description="Protein kinase" evidence="9">
    <location>
        <begin position="20"/>
        <end position="303"/>
    </location>
</feature>
<dbReference type="InterPro" id="IPR000961">
    <property type="entry name" value="AGC-kinase_C"/>
</dbReference>
<evidence type="ECO:0000256" key="7">
    <source>
        <dbReference type="RuleBase" id="RU000304"/>
    </source>
</evidence>
<dbReference type="InterPro" id="IPR045270">
    <property type="entry name" value="STKc_AGC"/>
</dbReference>
<evidence type="ECO:0000256" key="2">
    <source>
        <dbReference type="ARBA" id="ARBA00022679"/>
    </source>
</evidence>
<dbReference type="PANTHER" id="PTHR24355">
    <property type="entry name" value="G PROTEIN-COUPLED RECEPTOR KINASE/RIBOSOMAL PROTEIN S6 KINASE"/>
    <property type="match status" value="1"/>
</dbReference>
<keyword evidence="3 6" id="KW-0547">Nucleotide-binding</keyword>
<dbReference type="InterPro" id="IPR011009">
    <property type="entry name" value="Kinase-like_dom_sf"/>
</dbReference>
<name>A0AAX4P2T4_9CHLO</name>
<evidence type="ECO:0000313" key="11">
    <source>
        <dbReference type="EMBL" id="WZN60356.1"/>
    </source>
</evidence>
<dbReference type="Proteomes" id="UP001472866">
    <property type="component" value="Chromosome 03"/>
</dbReference>
<keyword evidence="5 6" id="KW-0067">ATP-binding</keyword>
<dbReference type="SUPFAM" id="SSF56112">
    <property type="entry name" value="Protein kinase-like (PK-like)"/>
    <property type="match status" value="1"/>
</dbReference>
<dbReference type="PROSITE" id="PS00107">
    <property type="entry name" value="PROTEIN_KINASE_ATP"/>
    <property type="match status" value="1"/>
</dbReference>
<dbReference type="AlphaFoldDB" id="A0AAX4P2T4"/>
<evidence type="ECO:0000256" key="8">
    <source>
        <dbReference type="SAM" id="MobiDB-lite"/>
    </source>
</evidence>
<sequence length="407" mass="45514">MGCGASAPEVDEENIGMSWFSKERVIGKGGFGKVNAVRKVVGVDNETWYAMKTIAKLTTVNKGSSALAQVANELHLLRDLRHPRLIELHYAFHDDTMLYMVTDICLGGDLRFHLHYSKKKQNPCVDASKGKRWLSEKTVRHYCAQVLLGLRYLHQQKILHRDLKPENVVLTEEGQAKLIDFGIAAEVSAEGQCYQRSGTSVYMAPEISLKGHAHSYASDFYSFGVLIYELLVGFNPFISQANSRELYAVKKSFSEKEIARANGLNKVSGDCMDILKALLQHDPSKRLGGGPGGAEDVMAHPWFKSVDWTKMEKDEVDPPFVPECKTSNFASGKEDLIESFFPEADLDKAKDIKELEPHQDKFTFFHYNKLQVNKSRRNSAQKGNGSRRNSRQGSEAGLTEPLLPGGK</sequence>
<dbReference type="Pfam" id="PF00069">
    <property type="entry name" value="Pkinase"/>
    <property type="match status" value="1"/>
</dbReference>
<dbReference type="Gene3D" id="1.10.510.10">
    <property type="entry name" value="Transferase(Phosphotransferase) domain 1"/>
    <property type="match status" value="1"/>
</dbReference>
<feature type="region of interest" description="Disordered" evidence="8">
    <location>
        <begin position="373"/>
        <end position="407"/>
    </location>
</feature>
<proteinExistence type="inferred from homology"/>
<dbReference type="PROSITE" id="PS00108">
    <property type="entry name" value="PROTEIN_KINASE_ST"/>
    <property type="match status" value="1"/>
</dbReference>
<dbReference type="PROSITE" id="PS50011">
    <property type="entry name" value="PROTEIN_KINASE_DOM"/>
    <property type="match status" value="1"/>
</dbReference>
<dbReference type="InterPro" id="IPR000719">
    <property type="entry name" value="Prot_kinase_dom"/>
</dbReference>
<keyword evidence="2" id="KW-0808">Transferase</keyword>
<accession>A0AAX4P2T4</accession>
<dbReference type="InterPro" id="IPR008271">
    <property type="entry name" value="Ser/Thr_kinase_AS"/>
</dbReference>
<gene>
    <name evidence="11" type="ORF">HKI87_03g18850</name>
</gene>
<feature type="domain" description="AGC-kinase C-terminal" evidence="10">
    <location>
        <begin position="304"/>
        <end position="377"/>
    </location>
</feature>
<dbReference type="PROSITE" id="PS51285">
    <property type="entry name" value="AGC_KINASE_CTER"/>
    <property type="match status" value="1"/>
</dbReference>
<dbReference type="CDD" id="cd05123">
    <property type="entry name" value="STKc_AGC"/>
    <property type="match status" value="1"/>
</dbReference>
<dbReference type="GO" id="GO:0004674">
    <property type="term" value="F:protein serine/threonine kinase activity"/>
    <property type="evidence" value="ECO:0007669"/>
    <property type="project" value="UniProtKB-KW"/>
</dbReference>
<reference evidence="11 12" key="1">
    <citation type="submission" date="2024-03" db="EMBL/GenBank/DDBJ databases">
        <title>Complete genome sequence of the green alga Chloropicon roscoffensis RCC1871.</title>
        <authorList>
            <person name="Lemieux C."/>
            <person name="Pombert J.-F."/>
            <person name="Otis C."/>
            <person name="Turmel M."/>
        </authorList>
    </citation>
    <scope>NUCLEOTIDE SEQUENCE [LARGE SCALE GENOMIC DNA]</scope>
    <source>
        <strain evidence="11 12">RCC1871</strain>
    </source>
</reference>
<dbReference type="Gene3D" id="3.30.200.20">
    <property type="entry name" value="Phosphorylase Kinase, domain 1"/>
    <property type="match status" value="1"/>
</dbReference>
<organism evidence="11 12">
    <name type="scientific">Chloropicon roscoffensis</name>
    <dbReference type="NCBI Taxonomy" id="1461544"/>
    <lineage>
        <taxon>Eukaryota</taxon>
        <taxon>Viridiplantae</taxon>
        <taxon>Chlorophyta</taxon>
        <taxon>Chloropicophyceae</taxon>
        <taxon>Chloropicales</taxon>
        <taxon>Chloropicaceae</taxon>
        <taxon>Chloropicon</taxon>
    </lineage>
</organism>
<protein>
    <submittedName>
        <fullName evidence="11">Ribosomal protein S6 kinase</fullName>
    </submittedName>
</protein>
<keyword evidence="1 7" id="KW-0723">Serine/threonine-protein kinase</keyword>
<evidence type="ECO:0000259" key="10">
    <source>
        <dbReference type="PROSITE" id="PS51285"/>
    </source>
</evidence>
<dbReference type="EMBL" id="CP151503">
    <property type="protein sequence ID" value="WZN60356.1"/>
    <property type="molecule type" value="Genomic_DNA"/>
</dbReference>